<comment type="caution">
    <text evidence="2">The sequence shown here is derived from an EMBL/GenBank/DDBJ whole genome shotgun (WGS) entry which is preliminary data.</text>
</comment>
<protein>
    <submittedName>
        <fullName evidence="2">Uncharacterized protein</fullName>
    </submittedName>
</protein>
<dbReference type="EMBL" id="QJKJ01002879">
    <property type="protein sequence ID" value="RDY00897.1"/>
    <property type="molecule type" value="Genomic_DNA"/>
</dbReference>
<dbReference type="Proteomes" id="UP000257109">
    <property type="component" value="Unassembled WGS sequence"/>
</dbReference>
<reference evidence="2" key="1">
    <citation type="submission" date="2018-05" db="EMBL/GenBank/DDBJ databases">
        <title>Draft genome of Mucuna pruriens seed.</title>
        <authorList>
            <person name="Nnadi N.E."/>
            <person name="Vos R."/>
            <person name="Hasami M.H."/>
            <person name="Devisetty U.K."/>
            <person name="Aguiy J.C."/>
        </authorList>
    </citation>
    <scope>NUCLEOTIDE SEQUENCE [LARGE SCALE GENOMIC DNA]</scope>
    <source>
        <strain evidence="2">JCA_2017</strain>
    </source>
</reference>
<name>A0A371HDQ8_MUCPR</name>
<keyword evidence="3" id="KW-1185">Reference proteome</keyword>
<organism evidence="2 3">
    <name type="scientific">Mucuna pruriens</name>
    <name type="common">Velvet bean</name>
    <name type="synonym">Dolichos pruriens</name>
    <dbReference type="NCBI Taxonomy" id="157652"/>
    <lineage>
        <taxon>Eukaryota</taxon>
        <taxon>Viridiplantae</taxon>
        <taxon>Streptophyta</taxon>
        <taxon>Embryophyta</taxon>
        <taxon>Tracheophyta</taxon>
        <taxon>Spermatophyta</taxon>
        <taxon>Magnoliopsida</taxon>
        <taxon>eudicotyledons</taxon>
        <taxon>Gunneridae</taxon>
        <taxon>Pentapetalae</taxon>
        <taxon>rosids</taxon>
        <taxon>fabids</taxon>
        <taxon>Fabales</taxon>
        <taxon>Fabaceae</taxon>
        <taxon>Papilionoideae</taxon>
        <taxon>50 kb inversion clade</taxon>
        <taxon>NPAAA clade</taxon>
        <taxon>indigoferoid/millettioid clade</taxon>
        <taxon>Phaseoleae</taxon>
        <taxon>Mucuna</taxon>
    </lineage>
</organism>
<feature type="compositionally biased region" description="Basic and acidic residues" evidence="1">
    <location>
        <begin position="61"/>
        <end position="76"/>
    </location>
</feature>
<proteinExistence type="predicted"/>
<evidence type="ECO:0000313" key="3">
    <source>
        <dbReference type="Proteomes" id="UP000257109"/>
    </source>
</evidence>
<accession>A0A371HDQ8</accession>
<evidence type="ECO:0000313" key="2">
    <source>
        <dbReference type="EMBL" id="RDY00897.1"/>
    </source>
</evidence>
<sequence>MKIVFGFIGKKGFLLNKIQQQRGYETFLMLERINDNAYKLDLSTAYGEEFDLRTNPFEEGGNDRDPTNKVKDPLRDTRGSLTMPKINMMKQSLQDLSVGKMKSLIVVKMKSLMADGKMESLIARGKMESLIVGGKMKSLIAGGKMGKSFMNVTEDFYKYEFYRTRIIVLYFLMHEMNAETDFPLGVHTRMTYASGLSIRRPQGGMGSELKYGLSVRRPDSNDLNVGGLSIRRLWGLGETELSVRRSTPDRLSN</sequence>
<gene>
    <name evidence="2" type="ORF">CR513_15854</name>
</gene>
<feature type="region of interest" description="Disordered" evidence="1">
    <location>
        <begin position="53"/>
        <end position="76"/>
    </location>
</feature>
<evidence type="ECO:0000256" key="1">
    <source>
        <dbReference type="SAM" id="MobiDB-lite"/>
    </source>
</evidence>
<dbReference type="AlphaFoldDB" id="A0A371HDQ8"/>
<feature type="non-terminal residue" evidence="2">
    <location>
        <position position="1"/>
    </location>
</feature>